<organism evidence="1 2">
    <name type="scientific">Arctium lappa</name>
    <name type="common">Greater burdock</name>
    <name type="synonym">Lappa major</name>
    <dbReference type="NCBI Taxonomy" id="4217"/>
    <lineage>
        <taxon>Eukaryota</taxon>
        <taxon>Viridiplantae</taxon>
        <taxon>Streptophyta</taxon>
        <taxon>Embryophyta</taxon>
        <taxon>Tracheophyta</taxon>
        <taxon>Spermatophyta</taxon>
        <taxon>Magnoliopsida</taxon>
        <taxon>eudicotyledons</taxon>
        <taxon>Gunneridae</taxon>
        <taxon>Pentapetalae</taxon>
        <taxon>asterids</taxon>
        <taxon>campanulids</taxon>
        <taxon>Asterales</taxon>
        <taxon>Asteraceae</taxon>
        <taxon>Carduoideae</taxon>
        <taxon>Cardueae</taxon>
        <taxon>Arctiinae</taxon>
        <taxon>Arctium</taxon>
    </lineage>
</organism>
<reference evidence="1 2" key="2">
    <citation type="journal article" date="2022" name="Mol. Ecol. Resour.">
        <title>The genomes of chicory, endive, great burdock and yacon provide insights into Asteraceae paleo-polyploidization history and plant inulin production.</title>
        <authorList>
            <person name="Fan W."/>
            <person name="Wang S."/>
            <person name="Wang H."/>
            <person name="Wang A."/>
            <person name="Jiang F."/>
            <person name="Liu H."/>
            <person name="Zhao H."/>
            <person name="Xu D."/>
            <person name="Zhang Y."/>
        </authorList>
    </citation>
    <scope>NUCLEOTIDE SEQUENCE [LARGE SCALE GENOMIC DNA]</scope>
    <source>
        <strain evidence="2">cv. Niubang</strain>
    </source>
</reference>
<evidence type="ECO:0000313" key="2">
    <source>
        <dbReference type="Proteomes" id="UP001055879"/>
    </source>
</evidence>
<accession>A0ACB8XHZ7</accession>
<dbReference type="EMBL" id="CM042063">
    <property type="protein sequence ID" value="KAI3667294.1"/>
    <property type="molecule type" value="Genomic_DNA"/>
</dbReference>
<comment type="caution">
    <text evidence="1">The sequence shown here is derived from an EMBL/GenBank/DDBJ whole genome shotgun (WGS) entry which is preliminary data.</text>
</comment>
<dbReference type="Proteomes" id="UP001055879">
    <property type="component" value="Linkage Group LG17"/>
</dbReference>
<name>A0ACB8XHZ7_ARCLA</name>
<keyword evidence="2" id="KW-1185">Reference proteome</keyword>
<evidence type="ECO:0000313" key="1">
    <source>
        <dbReference type="EMBL" id="KAI3667294.1"/>
    </source>
</evidence>
<proteinExistence type="predicted"/>
<sequence length="109" mass="11954">MADYGQKCAAEFDYMLSKCKSKGDADGGLPIFLSIESDNGIKILANAAGLRSLRATETPSFEALRSFVEPAAIKISSSSSINMLVHLISKWRKVHLPKLPLFLTVLILW</sequence>
<gene>
    <name evidence="1" type="ORF">L6452_42346</name>
</gene>
<protein>
    <submittedName>
        <fullName evidence="1">Uncharacterized protein</fullName>
    </submittedName>
</protein>
<reference evidence="2" key="1">
    <citation type="journal article" date="2022" name="Mol. Ecol. Resour.">
        <title>The genomes of chicory, endive, great burdock and yacon provide insights into Asteraceae palaeo-polyploidization history and plant inulin production.</title>
        <authorList>
            <person name="Fan W."/>
            <person name="Wang S."/>
            <person name="Wang H."/>
            <person name="Wang A."/>
            <person name="Jiang F."/>
            <person name="Liu H."/>
            <person name="Zhao H."/>
            <person name="Xu D."/>
            <person name="Zhang Y."/>
        </authorList>
    </citation>
    <scope>NUCLEOTIDE SEQUENCE [LARGE SCALE GENOMIC DNA]</scope>
    <source>
        <strain evidence="2">cv. Niubang</strain>
    </source>
</reference>